<gene>
    <name evidence="1" type="ORF">PSYICH_LOCUS10572</name>
</gene>
<reference evidence="1" key="1">
    <citation type="submission" date="2022-01" db="EMBL/GenBank/DDBJ databases">
        <authorList>
            <person name="King R."/>
        </authorList>
    </citation>
    <scope>NUCLEOTIDE SEQUENCE</scope>
</reference>
<sequence>MTWNLTESKHGKEAPDGVCGCVKRTANRLVAQGADIPDLDSLGSVLKHNCPGINFKVVREEDIKALDDMISVNIKPFKGKTIARTLKCNNMINLRRLRCLTCKPPNYCIHYHLGEMLLVPAVNKSHFRG</sequence>
<name>A0A9P0D338_9CUCU</name>
<organism evidence="1 2">
    <name type="scientific">Psylliodes chrysocephalus</name>
    <dbReference type="NCBI Taxonomy" id="3402493"/>
    <lineage>
        <taxon>Eukaryota</taxon>
        <taxon>Metazoa</taxon>
        <taxon>Ecdysozoa</taxon>
        <taxon>Arthropoda</taxon>
        <taxon>Hexapoda</taxon>
        <taxon>Insecta</taxon>
        <taxon>Pterygota</taxon>
        <taxon>Neoptera</taxon>
        <taxon>Endopterygota</taxon>
        <taxon>Coleoptera</taxon>
        <taxon>Polyphaga</taxon>
        <taxon>Cucujiformia</taxon>
        <taxon>Chrysomeloidea</taxon>
        <taxon>Chrysomelidae</taxon>
        <taxon>Galerucinae</taxon>
        <taxon>Alticini</taxon>
        <taxon>Psylliodes</taxon>
    </lineage>
</organism>
<dbReference type="OrthoDB" id="6710353at2759"/>
<evidence type="ECO:0000313" key="2">
    <source>
        <dbReference type="Proteomes" id="UP001153636"/>
    </source>
</evidence>
<dbReference type="EMBL" id="OV651816">
    <property type="protein sequence ID" value="CAH1109614.1"/>
    <property type="molecule type" value="Genomic_DNA"/>
</dbReference>
<evidence type="ECO:0000313" key="1">
    <source>
        <dbReference type="EMBL" id="CAH1109614.1"/>
    </source>
</evidence>
<keyword evidence="2" id="KW-1185">Reference proteome</keyword>
<accession>A0A9P0D338</accession>
<dbReference type="AlphaFoldDB" id="A0A9P0D338"/>
<proteinExistence type="predicted"/>
<dbReference type="Proteomes" id="UP001153636">
    <property type="component" value="Chromosome 4"/>
</dbReference>
<protein>
    <submittedName>
        <fullName evidence="1">Uncharacterized protein</fullName>
    </submittedName>
</protein>